<dbReference type="Proteomes" id="UP000317650">
    <property type="component" value="Chromosome 4"/>
</dbReference>
<dbReference type="InterPro" id="IPR051958">
    <property type="entry name" value="Alba-like_NAB"/>
</dbReference>
<feature type="transmembrane region" description="Helical" evidence="4">
    <location>
        <begin position="197"/>
        <end position="217"/>
    </location>
</feature>
<name>A0A4S8KB64_MUSBA</name>
<dbReference type="PANTHER" id="PTHR13516:SF3">
    <property type="entry name" value="ALBA DNA_RNA-BINDING PROTEIN"/>
    <property type="match status" value="1"/>
</dbReference>
<feature type="domain" description="DNA/RNA-binding protein Alba-like" evidence="5">
    <location>
        <begin position="20"/>
        <end position="100"/>
    </location>
</feature>
<gene>
    <name evidence="6" type="ORF">C4D60_Mb04t10780</name>
</gene>
<keyword evidence="4" id="KW-0812">Transmembrane</keyword>
<evidence type="ECO:0000313" key="6">
    <source>
        <dbReference type="EMBL" id="THU72313.1"/>
    </source>
</evidence>
<dbReference type="STRING" id="52838.A0A4S8KB64"/>
<proteinExistence type="inferred from homology"/>
<protein>
    <recommendedName>
        <fullName evidence="5">DNA/RNA-binding protein Alba-like domain-containing protein</fullName>
    </recommendedName>
</protein>
<keyword evidence="3" id="KW-0539">Nucleus</keyword>
<dbReference type="Gene3D" id="3.30.110.20">
    <property type="entry name" value="Alba-like domain"/>
    <property type="match status" value="1"/>
</dbReference>
<dbReference type="Pfam" id="PF01918">
    <property type="entry name" value="Alba"/>
    <property type="match status" value="1"/>
</dbReference>
<dbReference type="PANTHER" id="PTHR13516">
    <property type="entry name" value="RIBONUCLEASE P SUBUNIT P25"/>
    <property type="match status" value="1"/>
</dbReference>
<sequence>MDRYQRVEKPRPQSAAIGENEIRITTQGLIRNYVNYATSLLQSFVGPQSSAFQDYKFESYMQESHMKEIVLKAMGQAISKTVAVAEFVKIHMAEEVLEVEEEEEAGEEVDMVGMVDMAIIRVVMVDITTIKEDMVATTVKVDMVAMKTTKKTVDGTQIGIEVVDVVEEVGIPVVQDMVEEEVVEEMVAGVMEMGEEGWVAVGGQTSFIYSVWLVVFLSMRR</sequence>
<evidence type="ECO:0000256" key="4">
    <source>
        <dbReference type="SAM" id="Phobius"/>
    </source>
</evidence>
<dbReference type="InterPro" id="IPR036882">
    <property type="entry name" value="Alba-like_dom_sf"/>
</dbReference>
<dbReference type="InterPro" id="IPR002775">
    <property type="entry name" value="DNA/RNA-bd_Alba-like"/>
</dbReference>
<accession>A0A4S8KB64</accession>
<comment type="caution">
    <text evidence="6">The sequence shown here is derived from an EMBL/GenBank/DDBJ whole genome shotgun (WGS) entry which is preliminary data.</text>
</comment>
<evidence type="ECO:0000256" key="3">
    <source>
        <dbReference type="ARBA" id="ARBA00023242"/>
    </source>
</evidence>
<dbReference type="GO" id="GO:0003723">
    <property type="term" value="F:RNA binding"/>
    <property type="evidence" value="ECO:0007669"/>
    <property type="project" value="TreeGrafter"/>
</dbReference>
<comment type="similarity">
    <text evidence="2">Belongs to the histone-like Alba family.</text>
</comment>
<comment type="subcellular location">
    <subcellularLocation>
        <location evidence="1">Nucleus</location>
    </subcellularLocation>
</comment>
<dbReference type="AlphaFoldDB" id="A0A4S8KB64"/>
<evidence type="ECO:0000256" key="2">
    <source>
        <dbReference type="ARBA" id="ARBA00008018"/>
    </source>
</evidence>
<reference evidence="6 7" key="1">
    <citation type="journal article" date="2019" name="Nat. Plants">
        <title>Genome sequencing of Musa balbisiana reveals subgenome evolution and function divergence in polyploid bananas.</title>
        <authorList>
            <person name="Yao X."/>
        </authorList>
    </citation>
    <scope>NUCLEOTIDE SEQUENCE [LARGE SCALE GENOMIC DNA]</scope>
    <source>
        <strain evidence="7">cv. DH-PKW</strain>
        <tissue evidence="6">Leaves</tissue>
    </source>
</reference>
<evidence type="ECO:0000259" key="5">
    <source>
        <dbReference type="Pfam" id="PF01918"/>
    </source>
</evidence>
<dbReference type="GO" id="GO:0005634">
    <property type="term" value="C:nucleus"/>
    <property type="evidence" value="ECO:0007669"/>
    <property type="project" value="UniProtKB-SubCell"/>
</dbReference>
<keyword evidence="4" id="KW-0472">Membrane</keyword>
<dbReference type="EMBL" id="PYDT01000001">
    <property type="protein sequence ID" value="THU72313.1"/>
    <property type="molecule type" value="Genomic_DNA"/>
</dbReference>
<evidence type="ECO:0000313" key="7">
    <source>
        <dbReference type="Proteomes" id="UP000317650"/>
    </source>
</evidence>
<dbReference type="SUPFAM" id="SSF82704">
    <property type="entry name" value="AlbA-like"/>
    <property type="match status" value="1"/>
</dbReference>
<keyword evidence="7" id="KW-1185">Reference proteome</keyword>
<evidence type="ECO:0000256" key="1">
    <source>
        <dbReference type="ARBA" id="ARBA00004123"/>
    </source>
</evidence>
<keyword evidence="4" id="KW-1133">Transmembrane helix</keyword>
<organism evidence="6 7">
    <name type="scientific">Musa balbisiana</name>
    <name type="common">Banana</name>
    <dbReference type="NCBI Taxonomy" id="52838"/>
    <lineage>
        <taxon>Eukaryota</taxon>
        <taxon>Viridiplantae</taxon>
        <taxon>Streptophyta</taxon>
        <taxon>Embryophyta</taxon>
        <taxon>Tracheophyta</taxon>
        <taxon>Spermatophyta</taxon>
        <taxon>Magnoliopsida</taxon>
        <taxon>Liliopsida</taxon>
        <taxon>Zingiberales</taxon>
        <taxon>Musaceae</taxon>
        <taxon>Musa</taxon>
    </lineage>
</organism>